<organism evidence="8 9">
    <name type="scientific">Dictyobacter vulcani</name>
    <dbReference type="NCBI Taxonomy" id="2607529"/>
    <lineage>
        <taxon>Bacteria</taxon>
        <taxon>Bacillati</taxon>
        <taxon>Chloroflexota</taxon>
        <taxon>Ktedonobacteria</taxon>
        <taxon>Ktedonobacterales</taxon>
        <taxon>Dictyobacteraceae</taxon>
        <taxon>Dictyobacter</taxon>
    </lineage>
</organism>
<evidence type="ECO:0000256" key="5">
    <source>
        <dbReference type="SAM" id="SignalP"/>
    </source>
</evidence>
<keyword evidence="9" id="KW-1185">Reference proteome</keyword>
<dbReference type="InterPro" id="IPR017853">
    <property type="entry name" value="GH"/>
</dbReference>
<keyword evidence="2 5" id="KW-0732">Signal</keyword>
<comment type="similarity">
    <text evidence="1 4">Belongs to the glycosyl hydrolase 30 family.</text>
</comment>
<feature type="domain" description="Glycosyl hydrolase family 30 TIM-barrel" evidence="6">
    <location>
        <begin position="353"/>
        <end position="578"/>
    </location>
</feature>
<dbReference type="SUPFAM" id="SSF51445">
    <property type="entry name" value="(Trans)glycosidases"/>
    <property type="match status" value="2"/>
</dbReference>
<dbReference type="GO" id="GO:0006680">
    <property type="term" value="P:glucosylceramide catabolic process"/>
    <property type="evidence" value="ECO:0007669"/>
    <property type="project" value="TreeGrafter"/>
</dbReference>
<dbReference type="AlphaFoldDB" id="A0A5J4KXC8"/>
<gene>
    <name evidence="8" type="ORF">KDW_49310</name>
</gene>
<dbReference type="PANTHER" id="PTHR11069:SF23">
    <property type="entry name" value="LYSOSOMAL ACID GLUCOSYLCERAMIDASE"/>
    <property type="match status" value="1"/>
</dbReference>
<dbReference type="RefSeq" id="WP_151758465.1">
    <property type="nucleotide sequence ID" value="NZ_BKZW01000002.1"/>
</dbReference>
<dbReference type="Proteomes" id="UP000326912">
    <property type="component" value="Unassembled WGS sequence"/>
</dbReference>
<dbReference type="InterPro" id="IPR033452">
    <property type="entry name" value="GH30_C"/>
</dbReference>
<protein>
    <recommendedName>
        <fullName evidence="10">Glucosylceramidase</fullName>
    </recommendedName>
</protein>
<dbReference type="InterPro" id="IPR001139">
    <property type="entry name" value="Glyco_hydro_30"/>
</dbReference>
<dbReference type="GO" id="GO:0016020">
    <property type="term" value="C:membrane"/>
    <property type="evidence" value="ECO:0007669"/>
    <property type="project" value="GOC"/>
</dbReference>
<evidence type="ECO:0000256" key="2">
    <source>
        <dbReference type="ARBA" id="ARBA00022729"/>
    </source>
</evidence>
<evidence type="ECO:0000259" key="6">
    <source>
        <dbReference type="Pfam" id="PF02055"/>
    </source>
</evidence>
<dbReference type="PANTHER" id="PTHR11069">
    <property type="entry name" value="GLUCOSYLCERAMIDASE"/>
    <property type="match status" value="1"/>
</dbReference>
<evidence type="ECO:0000313" key="9">
    <source>
        <dbReference type="Proteomes" id="UP000326912"/>
    </source>
</evidence>
<dbReference type="InterPro" id="IPR013780">
    <property type="entry name" value="Glyco_hydro_b"/>
</dbReference>
<evidence type="ECO:0000256" key="4">
    <source>
        <dbReference type="RuleBase" id="RU361188"/>
    </source>
</evidence>
<keyword evidence="4" id="KW-0326">Glycosidase</keyword>
<evidence type="ECO:0000259" key="7">
    <source>
        <dbReference type="Pfam" id="PF17189"/>
    </source>
</evidence>
<dbReference type="Pfam" id="PF17189">
    <property type="entry name" value="Glyco_hydro_30C"/>
    <property type="match status" value="1"/>
</dbReference>
<dbReference type="PRINTS" id="PR00843">
    <property type="entry name" value="GLHYDRLASE30"/>
</dbReference>
<feature type="domain" description="Glycosyl hydrolase family 30 TIM-barrel" evidence="6">
    <location>
        <begin position="84"/>
        <end position="211"/>
    </location>
</feature>
<proteinExistence type="inferred from homology"/>
<evidence type="ECO:0000313" key="8">
    <source>
        <dbReference type="EMBL" id="GER90769.1"/>
    </source>
</evidence>
<feature type="chain" id="PRO_5023846283" description="Glucosylceramidase" evidence="5">
    <location>
        <begin position="35"/>
        <end position="651"/>
    </location>
</feature>
<name>A0A5J4KXC8_9CHLR</name>
<dbReference type="Gene3D" id="3.20.20.80">
    <property type="entry name" value="Glycosidases"/>
    <property type="match status" value="2"/>
</dbReference>
<dbReference type="Pfam" id="PF02055">
    <property type="entry name" value="Glyco_hydro_30"/>
    <property type="match status" value="2"/>
</dbReference>
<feature type="signal peptide" evidence="5">
    <location>
        <begin position="1"/>
        <end position="34"/>
    </location>
</feature>
<dbReference type="Gene3D" id="2.60.40.1180">
    <property type="entry name" value="Golgi alpha-mannosidase II"/>
    <property type="match status" value="1"/>
</dbReference>
<sequence length="651" mass="70214">MSRLLSKFACPLIVVCFTFSAVSFAVVYPSQAQAADDRNVNAWLTTPDQSNLLTQQPAIPFSKNTNTSTPTITVNDAQKYQHMTGFGASLTASSAVVLSQPNISQNQVMHSLFDPRTGIGLSYLRQPMGSSDLAPPQDASKGWVGEYTYDDMPAGQTDPTLSHFSIAQDDRYQITSLLKKALRINPKLKIMATPWSPPAWMKLPGNSWGHCTNCDGNKLGFYNGSNSWDNTPNDYISITFNGTQIKFYAVVGTDHGIAAVSIDSGPETMVDSYSPTNAGNTLVYTSPVLPAGQHTLKIRVTGQQNSNAHWNGINPDRVDIISASGVTTVDDSVQGSGLNQFYYGGSGAASINQGYLNPKYYQAYAQYFVKFIQAYQREGIPIYAITPQNEPQNGNYMPTMLLPATSQTTNGLDIGNEADFITHLGQAFQQSNVKTKILAFDHNWDTPEYPRAILNSPAAKYVDGIAFHCYGGDASAQDQFYGQKDIYETECSGGQWENNGNPTFGATLKSVMDLGINSTAHGAKTVVRWGLALDSNGNPHLDTSGSCGSCRGVISIAADGTVTKNSDYYGLGHFSKFVIPGATRVASTASSSNLENVAFHNQNGSHVLVVYNSNASSAGATTFQVKLPHRTFSYTLPAGAAITFTWPGEDD</sequence>
<feature type="domain" description="Glycosyl hydrolase family 30 beta sandwich" evidence="7">
    <location>
        <begin position="581"/>
        <end position="644"/>
    </location>
</feature>
<dbReference type="EMBL" id="BKZW01000002">
    <property type="protein sequence ID" value="GER90769.1"/>
    <property type="molecule type" value="Genomic_DNA"/>
</dbReference>
<reference evidence="8 9" key="1">
    <citation type="submission" date="2019-10" db="EMBL/GenBank/DDBJ databases">
        <title>Dictyobacter vulcani sp. nov., within the class Ktedonobacteria, isolated from soil of volcanic Mt. Zao.</title>
        <authorList>
            <person name="Zheng Y."/>
            <person name="Wang C.M."/>
            <person name="Sakai Y."/>
            <person name="Abe K."/>
            <person name="Yokota A."/>
            <person name="Yabe S."/>
        </authorList>
    </citation>
    <scope>NUCLEOTIDE SEQUENCE [LARGE SCALE GENOMIC DNA]</scope>
    <source>
        <strain evidence="8 9">W12</strain>
    </source>
</reference>
<evidence type="ECO:0000256" key="1">
    <source>
        <dbReference type="ARBA" id="ARBA00005382"/>
    </source>
</evidence>
<evidence type="ECO:0008006" key="10">
    <source>
        <dbReference type="Google" id="ProtNLM"/>
    </source>
</evidence>
<dbReference type="GO" id="GO:0004348">
    <property type="term" value="F:glucosylceramidase activity"/>
    <property type="evidence" value="ECO:0007669"/>
    <property type="project" value="InterPro"/>
</dbReference>
<dbReference type="InterPro" id="IPR033453">
    <property type="entry name" value="Glyco_hydro_30_TIM-barrel"/>
</dbReference>
<accession>A0A5J4KXC8</accession>
<comment type="caution">
    <text evidence="8">The sequence shown here is derived from an EMBL/GenBank/DDBJ whole genome shotgun (WGS) entry which is preliminary data.</text>
</comment>
<evidence type="ECO:0000256" key="3">
    <source>
        <dbReference type="ARBA" id="ARBA00022801"/>
    </source>
</evidence>
<keyword evidence="3 4" id="KW-0378">Hydrolase</keyword>